<organism evidence="1 2">
    <name type="scientific">Nephila pilipes</name>
    <name type="common">Giant wood spider</name>
    <name type="synonym">Nephila maculata</name>
    <dbReference type="NCBI Taxonomy" id="299642"/>
    <lineage>
        <taxon>Eukaryota</taxon>
        <taxon>Metazoa</taxon>
        <taxon>Ecdysozoa</taxon>
        <taxon>Arthropoda</taxon>
        <taxon>Chelicerata</taxon>
        <taxon>Arachnida</taxon>
        <taxon>Araneae</taxon>
        <taxon>Araneomorphae</taxon>
        <taxon>Entelegynae</taxon>
        <taxon>Araneoidea</taxon>
        <taxon>Nephilidae</taxon>
        <taxon>Nephila</taxon>
    </lineage>
</organism>
<protein>
    <submittedName>
        <fullName evidence="1">Uncharacterized protein</fullName>
    </submittedName>
</protein>
<dbReference type="Proteomes" id="UP000887013">
    <property type="component" value="Unassembled WGS sequence"/>
</dbReference>
<feature type="non-terminal residue" evidence="1">
    <location>
        <position position="69"/>
    </location>
</feature>
<evidence type="ECO:0000313" key="1">
    <source>
        <dbReference type="EMBL" id="GFU41481.1"/>
    </source>
</evidence>
<sequence length="69" mass="7327">MLELIGNSLAKRCGELPVPGLSDSGDGVFGYLEGSCRAVREGTACMVSFRSPASQVREIRSATYGKESE</sequence>
<gene>
    <name evidence="1" type="ORF">NPIL_629171</name>
</gene>
<name>A0A8X6R151_NEPPI</name>
<reference evidence="1" key="1">
    <citation type="submission" date="2020-08" db="EMBL/GenBank/DDBJ databases">
        <title>Multicomponent nature underlies the extraordinary mechanical properties of spider dragline silk.</title>
        <authorList>
            <person name="Kono N."/>
            <person name="Nakamura H."/>
            <person name="Mori M."/>
            <person name="Yoshida Y."/>
            <person name="Ohtoshi R."/>
            <person name="Malay A.D."/>
            <person name="Moran D.A.P."/>
            <person name="Tomita M."/>
            <person name="Numata K."/>
            <person name="Arakawa K."/>
        </authorList>
    </citation>
    <scope>NUCLEOTIDE SEQUENCE</scope>
</reference>
<proteinExistence type="predicted"/>
<keyword evidence="2" id="KW-1185">Reference proteome</keyword>
<comment type="caution">
    <text evidence="1">The sequence shown here is derived from an EMBL/GenBank/DDBJ whole genome shotgun (WGS) entry which is preliminary data.</text>
</comment>
<dbReference type="EMBL" id="BMAW01035860">
    <property type="protein sequence ID" value="GFU41481.1"/>
    <property type="molecule type" value="Genomic_DNA"/>
</dbReference>
<accession>A0A8X6R151</accession>
<dbReference type="AlphaFoldDB" id="A0A8X6R151"/>
<evidence type="ECO:0000313" key="2">
    <source>
        <dbReference type="Proteomes" id="UP000887013"/>
    </source>
</evidence>